<dbReference type="InterPro" id="IPR022694">
    <property type="entry name" value="3-OHacyl-CoA_DH"/>
</dbReference>
<reference evidence="14" key="1">
    <citation type="submission" date="2018-04" db="EMBL/GenBank/DDBJ databases">
        <authorList>
            <person name="Watanabe M."/>
            <person name="Kojima H."/>
        </authorList>
    </citation>
    <scope>NUCLEOTIDE SEQUENCE [LARGE SCALE GENOMIC DNA]</scope>
    <source>
        <strain evidence="14">Dysh456</strain>
    </source>
</reference>
<dbReference type="GO" id="GO:0070403">
    <property type="term" value="F:NAD+ binding"/>
    <property type="evidence" value="ECO:0007669"/>
    <property type="project" value="InterPro"/>
</dbReference>
<dbReference type="GO" id="GO:0050104">
    <property type="term" value="F:L-gulonate 3-dehydrogenase activity"/>
    <property type="evidence" value="ECO:0007669"/>
    <property type="project" value="UniProtKB-EC"/>
</dbReference>
<gene>
    <name evidence="13" type="ORF">ALSL_0024</name>
</gene>
<dbReference type="InterPro" id="IPR013328">
    <property type="entry name" value="6PGD_dom2"/>
</dbReference>
<evidence type="ECO:0000313" key="13">
    <source>
        <dbReference type="EMBL" id="BBD78703.1"/>
    </source>
</evidence>
<evidence type="ECO:0000256" key="5">
    <source>
        <dbReference type="ARBA" id="ARBA00022553"/>
    </source>
</evidence>
<evidence type="ECO:0000256" key="10">
    <source>
        <dbReference type="PIRSR" id="PIRSR000105-1"/>
    </source>
</evidence>
<feature type="domain" description="3-hydroxyacyl-CoA dehydrogenase C-terminal" evidence="11">
    <location>
        <begin position="189"/>
        <end position="287"/>
    </location>
</feature>
<evidence type="ECO:0000313" key="14">
    <source>
        <dbReference type="Proteomes" id="UP000270530"/>
    </source>
</evidence>
<sequence length="309" mass="33463">MDMQLPSTAILGAGLMGIGIAVHVARHGHGVRLFDPDPARLQAIPAAARGILAELADAGRFDPQDTDAVLARLDTAERLADVADAGWLIEAVPERLPLKQALYAELEALIDAGAIIASNTSGLPPDELAARMRHPERLLIAHFWNPPHVIPLVELVPGSATDRALLEQVRGWLDGMQLEAVVLEKAVPGFIGNRLQFALLREALAIVQSGIADAATVDRVVRASLGRRYGMVGPLEGADMGGLDTFADIARHLLPRLAQGTDGLDLLERKVREGKTGVRSGEGFYRWDDARRERIAQRRLHLLRHGLKP</sequence>
<dbReference type="PIRSF" id="PIRSF000105">
    <property type="entry name" value="HCDH"/>
    <property type="match status" value="1"/>
</dbReference>
<dbReference type="EMBL" id="AP018560">
    <property type="protein sequence ID" value="BBD78703.1"/>
    <property type="molecule type" value="Genomic_DNA"/>
</dbReference>
<dbReference type="GO" id="GO:0006631">
    <property type="term" value="P:fatty acid metabolic process"/>
    <property type="evidence" value="ECO:0007669"/>
    <property type="project" value="InterPro"/>
</dbReference>
<reference evidence="14" key="2">
    <citation type="submission" date="2018-06" db="EMBL/GenBank/DDBJ databases">
        <title>Genome sequence of Rhodanobacteraceae bacterium strain Dysh456.</title>
        <authorList>
            <person name="Fukui M."/>
        </authorList>
    </citation>
    <scope>NUCLEOTIDE SEQUENCE [LARGE SCALE GENOMIC DNA]</scope>
    <source>
        <strain evidence="14">Dysh456</strain>
    </source>
</reference>
<dbReference type="Pfam" id="PF00725">
    <property type="entry name" value="3HCDH"/>
    <property type="match status" value="1"/>
</dbReference>
<dbReference type="PANTHER" id="PTHR48075:SF1">
    <property type="entry name" value="LAMBDA-CRYSTALLIN HOMOLOG"/>
    <property type="match status" value="1"/>
</dbReference>
<comment type="subunit">
    <text evidence="3">Homodimer.</text>
</comment>
<dbReference type="GO" id="GO:0005737">
    <property type="term" value="C:cytoplasm"/>
    <property type="evidence" value="ECO:0007669"/>
    <property type="project" value="UniProtKB-SubCell"/>
</dbReference>
<feature type="domain" description="3-hydroxyacyl-CoA dehydrogenase NAD binding" evidence="12">
    <location>
        <begin position="8"/>
        <end position="184"/>
    </location>
</feature>
<evidence type="ECO:0000256" key="7">
    <source>
        <dbReference type="ARBA" id="ARBA00023027"/>
    </source>
</evidence>
<evidence type="ECO:0000256" key="6">
    <source>
        <dbReference type="ARBA" id="ARBA00023002"/>
    </source>
</evidence>
<keyword evidence="4" id="KW-0963">Cytoplasm</keyword>
<keyword evidence="5" id="KW-0597">Phosphoprotein</keyword>
<dbReference type="SUPFAM" id="SSF48179">
    <property type="entry name" value="6-phosphogluconate dehydrogenase C-terminal domain-like"/>
    <property type="match status" value="1"/>
</dbReference>
<evidence type="ECO:0000256" key="4">
    <source>
        <dbReference type="ARBA" id="ARBA00022490"/>
    </source>
</evidence>
<comment type="subcellular location">
    <subcellularLocation>
        <location evidence="1">Cytoplasm</location>
    </subcellularLocation>
</comment>
<name>A0A2Z6E150_9GAMM</name>
<keyword evidence="14" id="KW-1185">Reference proteome</keyword>
<evidence type="ECO:0000256" key="8">
    <source>
        <dbReference type="ARBA" id="ARBA00038962"/>
    </source>
</evidence>
<evidence type="ECO:0000259" key="11">
    <source>
        <dbReference type="Pfam" id="PF00725"/>
    </source>
</evidence>
<keyword evidence="6" id="KW-0560">Oxidoreductase</keyword>
<dbReference type="EC" id="1.1.1.45" evidence="8"/>
<dbReference type="Proteomes" id="UP000270530">
    <property type="component" value="Chromosome"/>
</dbReference>
<dbReference type="InterPro" id="IPR006108">
    <property type="entry name" value="3HC_DH_C"/>
</dbReference>
<protein>
    <recommendedName>
        <fullName evidence="9">L-gulonate 3-dehydrogenase</fullName>
        <ecNumber evidence="8">1.1.1.45</ecNumber>
    </recommendedName>
    <alternativeName>
        <fullName evidence="9">L-gulonate 3-dehydrogenase</fullName>
    </alternativeName>
</protein>
<dbReference type="SUPFAM" id="SSF51735">
    <property type="entry name" value="NAD(P)-binding Rossmann-fold domains"/>
    <property type="match status" value="1"/>
</dbReference>
<evidence type="ECO:0000256" key="3">
    <source>
        <dbReference type="ARBA" id="ARBA00011738"/>
    </source>
</evidence>
<dbReference type="PANTHER" id="PTHR48075">
    <property type="entry name" value="3-HYDROXYACYL-COA DEHYDROGENASE FAMILY PROTEIN"/>
    <property type="match status" value="1"/>
</dbReference>
<dbReference type="KEGG" id="rbd:ALSL_0024"/>
<evidence type="ECO:0000256" key="2">
    <source>
        <dbReference type="ARBA" id="ARBA00009463"/>
    </source>
</evidence>
<dbReference type="InterPro" id="IPR008927">
    <property type="entry name" value="6-PGluconate_DH-like_C_sf"/>
</dbReference>
<organism evidence="13 14">
    <name type="scientific">Aerosticca soli</name>
    <dbReference type="NCBI Taxonomy" id="2010829"/>
    <lineage>
        <taxon>Bacteria</taxon>
        <taxon>Pseudomonadati</taxon>
        <taxon>Pseudomonadota</taxon>
        <taxon>Gammaproteobacteria</taxon>
        <taxon>Lysobacterales</taxon>
        <taxon>Rhodanobacteraceae</taxon>
        <taxon>Aerosticca</taxon>
    </lineage>
</organism>
<accession>A0A2Z6E150</accession>
<dbReference type="InterPro" id="IPR036291">
    <property type="entry name" value="NAD(P)-bd_dom_sf"/>
</dbReference>
<proteinExistence type="inferred from homology"/>
<keyword evidence="7" id="KW-0520">NAD</keyword>
<dbReference type="Pfam" id="PF02737">
    <property type="entry name" value="3HCDH_N"/>
    <property type="match status" value="1"/>
</dbReference>
<evidence type="ECO:0000256" key="1">
    <source>
        <dbReference type="ARBA" id="ARBA00004496"/>
    </source>
</evidence>
<evidence type="ECO:0000256" key="9">
    <source>
        <dbReference type="ARBA" id="ARBA00042709"/>
    </source>
</evidence>
<comment type="similarity">
    <text evidence="2">Belongs to the 3-hydroxyacyl-CoA dehydrogenase family.</text>
</comment>
<evidence type="ECO:0000259" key="12">
    <source>
        <dbReference type="Pfam" id="PF02737"/>
    </source>
</evidence>
<dbReference type="InterPro" id="IPR006176">
    <property type="entry name" value="3-OHacyl-CoA_DH_NAD-bd"/>
</dbReference>
<feature type="site" description="Important for catalytic activity" evidence="10">
    <location>
        <position position="142"/>
    </location>
</feature>
<dbReference type="Gene3D" id="3.40.50.720">
    <property type="entry name" value="NAD(P)-binding Rossmann-like Domain"/>
    <property type="match status" value="1"/>
</dbReference>
<dbReference type="Gene3D" id="1.10.1040.10">
    <property type="entry name" value="N-(1-d-carboxylethyl)-l-norvaline Dehydrogenase, domain 2"/>
    <property type="match status" value="1"/>
</dbReference>
<dbReference type="AlphaFoldDB" id="A0A2Z6E150"/>